<feature type="domain" description="RNA polymerase sigma factor 54 DNA-binding" evidence="9">
    <location>
        <begin position="258"/>
        <end position="410"/>
    </location>
</feature>
<dbReference type="EMBL" id="CDMH01000047">
    <property type="protein sequence ID" value="CRF42825.1"/>
    <property type="molecule type" value="Genomic_DNA"/>
</dbReference>
<dbReference type="NCBIfam" id="NF004602">
    <property type="entry name" value="PRK05932.2-4"/>
    <property type="match status" value="1"/>
</dbReference>
<reference evidence="14" key="2">
    <citation type="submission" date="2014-12" db="EMBL/GenBank/DDBJ databases">
        <authorList>
            <person name="Smet A."/>
        </authorList>
    </citation>
    <scope>NUCLEOTIDE SEQUENCE [LARGE SCALE GENOMIC DNA]</scope>
</reference>
<dbReference type="GO" id="GO:0016779">
    <property type="term" value="F:nucleotidyltransferase activity"/>
    <property type="evidence" value="ECO:0007669"/>
    <property type="project" value="UniProtKB-KW"/>
</dbReference>
<evidence type="ECO:0000256" key="8">
    <source>
        <dbReference type="ARBA" id="ARBA00023163"/>
    </source>
</evidence>
<evidence type="ECO:0000256" key="5">
    <source>
        <dbReference type="ARBA" id="ARBA00023015"/>
    </source>
</evidence>
<dbReference type="Pfam" id="PF04552">
    <property type="entry name" value="Sigma54_DBD"/>
    <property type="match status" value="1"/>
</dbReference>
<evidence type="ECO:0000313" key="12">
    <source>
        <dbReference type="EMBL" id="CRF42825.1"/>
    </source>
</evidence>
<feature type="domain" description="RNA polymerase sigma factor 54 core-binding" evidence="10">
    <location>
        <begin position="71"/>
        <end position="249"/>
    </location>
</feature>
<evidence type="ECO:0000313" key="14">
    <source>
        <dbReference type="Proteomes" id="UP000038622"/>
    </source>
</evidence>
<reference evidence="12" key="1">
    <citation type="submission" date="2014-12" db="EMBL/GenBank/DDBJ databases">
        <title>Whole genome sequences of four Staphylococcus schleiferi canine isolates.</title>
        <authorList>
            <person name="Misic A.M."/>
            <person name="Cain C."/>
            <person name="Morris D.O."/>
            <person name="Rankin S."/>
            <person name="Beiting D."/>
        </authorList>
    </citation>
    <scope>NUCLEOTIDE SEQUENCE</scope>
    <source>
        <strain evidence="11">ASB11</strain>
        <strain evidence="12">ASB13</strain>
        <strain evidence="13">ASB9</strain>
    </source>
</reference>
<dbReference type="GO" id="GO:0001216">
    <property type="term" value="F:DNA-binding transcription activator activity"/>
    <property type="evidence" value="ECO:0007669"/>
    <property type="project" value="InterPro"/>
</dbReference>
<evidence type="ECO:0000256" key="7">
    <source>
        <dbReference type="ARBA" id="ARBA00023125"/>
    </source>
</evidence>
<dbReference type="InterPro" id="IPR038709">
    <property type="entry name" value="RpoN_core-bd_sf"/>
</dbReference>
<evidence type="ECO:0000313" key="15">
    <source>
        <dbReference type="Proteomes" id="UP000041394"/>
    </source>
</evidence>
<dbReference type="Pfam" id="PF00309">
    <property type="entry name" value="Sigma54_AID"/>
    <property type="match status" value="1"/>
</dbReference>
<accession>A0A0K2X673</accession>
<dbReference type="InterPro" id="IPR007634">
    <property type="entry name" value="RNA_pol_sigma_54_DNA-bd"/>
</dbReference>
<comment type="similarity">
    <text evidence="1">Belongs to the sigma-54 factor family.</text>
</comment>
<evidence type="ECO:0000313" key="13">
    <source>
        <dbReference type="EMBL" id="CRF44393.1"/>
    </source>
</evidence>
<dbReference type="PROSITE" id="PS00717">
    <property type="entry name" value="SIGMA54_1"/>
    <property type="match status" value="1"/>
</dbReference>
<dbReference type="InterPro" id="IPR000394">
    <property type="entry name" value="RNA_pol_sigma_54"/>
</dbReference>
<keyword evidence="2" id="KW-0240">DNA-directed RNA polymerase</keyword>
<dbReference type="GO" id="GO:0000428">
    <property type="term" value="C:DNA-directed RNA polymerase complex"/>
    <property type="evidence" value="ECO:0007669"/>
    <property type="project" value="UniProtKB-KW"/>
</dbReference>
<keyword evidence="6" id="KW-0731">Sigma factor</keyword>
<evidence type="ECO:0000256" key="4">
    <source>
        <dbReference type="ARBA" id="ARBA00022695"/>
    </source>
</evidence>
<dbReference type="EMBL" id="CDML01000019">
    <property type="protein sequence ID" value="CRF40917.1"/>
    <property type="molecule type" value="Genomic_DNA"/>
</dbReference>
<sequence>MLRARPNLKNKLSATLKSWLPILQSDPLEIEETLLTCARDNPFVRVQSGMRTDFSSQRFYKLPKNALGDHIERLSVRPKTLHQTLNEQLLSPLFPTQMSLKIAMDIIDNLSPEGYFEGDTQTQASSLGVLASDYEKVRQRFAYLDPPGIAARDLMESFYFQLIQHEELDLPTYELCAKILEDLEQHQKYRHNPLYLKAMQTITSFKNPPALEFAENLPPIIPDILVLEEDGDISVQLNEGYYPKVVLEQHKITADNGYLKEKLKEARDLVDALQMRHQTIQKIGLMLVEYQYDFFKGGAIKPMRLVDIAEEFGYSASTISRAISNKYLACSRGVFAIKCFFATALEGDVSNAAIKEFLLEIISKEDRQHPMSDLKILELVERQFGLKMVRRTITKYRKLLNIASSTERKKLYNIALNLT</sequence>
<evidence type="ECO:0000256" key="1">
    <source>
        <dbReference type="ARBA" id="ARBA00008798"/>
    </source>
</evidence>
<evidence type="ECO:0000259" key="9">
    <source>
        <dbReference type="Pfam" id="PF04552"/>
    </source>
</evidence>
<dbReference type="Gene3D" id="1.10.10.1330">
    <property type="entry name" value="RNA polymerase sigma-54 factor, core-binding domain"/>
    <property type="match status" value="1"/>
</dbReference>
<gene>
    <name evidence="11" type="ORF">HAL011_06880</name>
    <name evidence="12" type="ORF">HAL013_10350</name>
    <name evidence="13" type="ORF">HAL09_09750</name>
</gene>
<dbReference type="RefSeq" id="WP_053941436.1">
    <property type="nucleotide sequence ID" value="NZ_CDMH01000047.1"/>
</dbReference>
<evidence type="ECO:0000256" key="3">
    <source>
        <dbReference type="ARBA" id="ARBA00022679"/>
    </source>
</evidence>
<dbReference type="NCBIfam" id="TIGR02395">
    <property type="entry name" value="rpoN_sigma"/>
    <property type="match status" value="1"/>
</dbReference>
<keyword evidence="7" id="KW-0238">DNA-binding</keyword>
<dbReference type="Proteomes" id="UP000038622">
    <property type="component" value="Unassembled WGS sequence"/>
</dbReference>
<evidence type="ECO:0000259" key="10">
    <source>
        <dbReference type="Pfam" id="PF04963"/>
    </source>
</evidence>
<evidence type="ECO:0000256" key="6">
    <source>
        <dbReference type="ARBA" id="ARBA00023082"/>
    </source>
</evidence>
<reference evidence="15 16" key="3">
    <citation type="submission" date="2014-12" db="EMBL/GenBank/DDBJ databases">
        <authorList>
            <person name="Jaenicke S."/>
        </authorList>
    </citation>
    <scope>NUCLEOTIDE SEQUENCE [LARGE SCALE GENOMIC DNA]</scope>
</reference>
<organism evidence="12 16">
    <name type="scientific">Helicobacter ailurogastricus</name>
    <dbReference type="NCBI Taxonomy" id="1578720"/>
    <lineage>
        <taxon>Bacteria</taxon>
        <taxon>Pseudomonadati</taxon>
        <taxon>Campylobacterota</taxon>
        <taxon>Epsilonproteobacteria</taxon>
        <taxon>Campylobacterales</taxon>
        <taxon>Helicobacteraceae</taxon>
        <taxon>Helicobacter</taxon>
    </lineage>
</organism>
<dbReference type="AlphaFoldDB" id="A0A0K2X673"/>
<dbReference type="PANTHER" id="PTHR32248">
    <property type="entry name" value="RNA POLYMERASE SIGMA-54 FACTOR"/>
    <property type="match status" value="1"/>
</dbReference>
<keyword evidence="8" id="KW-0804">Transcription</keyword>
<dbReference type="GO" id="GO:0003677">
    <property type="term" value="F:DNA binding"/>
    <property type="evidence" value="ECO:0007669"/>
    <property type="project" value="UniProtKB-KW"/>
</dbReference>
<keyword evidence="3" id="KW-0808">Transferase</keyword>
<dbReference type="OrthoDB" id="9814402at2"/>
<dbReference type="Gene3D" id="1.10.10.60">
    <property type="entry name" value="Homeodomain-like"/>
    <property type="match status" value="1"/>
</dbReference>
<dbReference type="PROSITE" id="PS50044">
    <property type="entry name" value="SIGMA54_3"/>
    <property type="match status" value="1"/>
</dbReference>
<evidence type="ECO:0000313" key="16">
    <source>
        <dbReference type="Proteomes" id="UP000045175"/>
    </source>
</evidence>
<proteinExistence type="inferred from homology"/>
<dbReference type="EMBL" id="CDMN01000037">
    <property type="protein sequence ID" value="CRF44393.1"/>
    <property type="molecule type" value="Genomic_DNA"/>
</dbReference>
<evidence type="ECO:0000313" key="11">
    <source>
        <dbReference type="EMBL" id="CRF40917.1"/>
    </source>
</evidence>
<dbReference type="PANTHER" id="PTHR32248:SF4">
    <property type="entry name" value="RNA POLYMERASE SIGMA-54 FACTOR"/>
    <property type="match status" value="1"/>
</dbReference>
<keyword evidence="5" id="KW-0805">Transcription regulation</keyword>
<dbReference type="InterPro" id="IPR007046">
    <property type="entry name" value="RNA_pol_sigma_54_core-bd"/>
</dbReference>
<keyword evidence="4" id="KW-0548">Nucleotidyltransferase</keyword>
<dbReference type="Proteomes" id="UP000041394">
    <property type="component" value="Unassembled WGS sequence"/>
</dbReference>
<dbReference type="PRINTS" id="PR00045">
    <property type="entry name" value="SIGMA54FCT"/>
</dbReference>
<dbReference type="Proteomes" id="UP000045175">
    <property type="component" value="Unassembled WGS sequence"/>
</dbReference>
<evidence type="ECO:0000256" key="2">
    <source>
        <dbReference type="ARBA" id="ARBA00022478"/>
    </source>
</evidence>
<dbReference type="PIRSF" id="PIRSF000774">
    <property type="entry name" value="RpoN"/>
    <property type="match status" value="1"/>
</dbReference>
<dbReference type="GO" id="GO:0016987">
    <property type="term" value="F:sigma factor activity"/>
    <property type="evidence" value="ECO:0007669"/>
    <property type="project" value="UniProtKB-KW"/>
</dbReference>
<dbReference type="GO" id="GO:0006352">
    <property type="term" value="P:DNA-templated transcription initiation"/>
    <property type="evidence" value="ECO:0007669"/>
    <property type="project" value="InterPro"/>
</dbReference>
<protein>
    <submittedName>
        <fullName evidence="12">RNA polymerase sigma-54 factor RpoN</fullName>
    </submittedName>
</protein>
<dbReference type="STRING" id="1578720.HAL011_06880"/>
<dbReference type="Pfam" id="PF04963">
    <property type="entry name" value="Sigma54_CBD"/>
    <property type="match status" value="1"/>
</dbReference>
<keyword evidence="14" id="KW-1185">Reference proteome</keyword>
<name>A0A0K2X673_9HELI</name>
<dbReference type="PROSITE" id="PS00718">
    <property type="entry name" value="SIGMA54_2"/>
    <property type="match status" value="1"/>
</dbReference>